<evidence type="ECO:0000313" key="3">
    <source>
        <dbReference type="Proteomes" id="UP001221898"/>
    </source>
</evidence>
<feature type="compositionally biased region" description="Basic and acidic residues" evidence="1">
    <location>
        <begin position="44"/>
        <end position="55"/>
    </location>
</feature>
<dbReference type="Proteomes" id="UP001221898">
    <property type="component" value="Unassembled WGS sequence"/>
</dbReference>
<reference evidence="2" key="1">
    <citation type="journal article" date="2023" name="Science">
        <title>Genome structures resolve the early diversification of teleost fishes.</title>
        <authorList>
            <person name="Parey E."/>
            <person name="Louis A."/>
            <person name="Montfort J."/>
            <person name="Bouchez O."/>
            <person name="Roques C."/>
            <person name="Iampietro C."/>
            <person name="Lluch J."/>
            <person name="Castinel A."/>
            <person name="Donnadieu C."/>
            <person name="Desvignes T."/>
            <person name="Floi Bucao C."/>
            <person name="Jouanno E."/>
            <person name="Wen M."/>
            <person name="Mejri S."/>
            <person name="Dirks R."/>
            <person name="Jansen H."/>
            <person name="Henkel C."/>
            <person name="Chen W.J."/>
            <person name="Zahm M."/>
            <person name="Cabau C."/>
            <person name="Klopp C."/>
            <person name="Thompson A.W."/>
            <person name="Robinson-Rechavi M."/>
            <person name="Braasch I."/>
            <person name="Lecointre G."/>
            <person name="Bobe J."/>
            <person name="Postlethwait J.H."/>
            <person name="Berthelot C."/>
            <person name="Roest Crollius H."/>
            <person name="Guiguen Y."/>
        </authorList>
    </citation>
    <scope>NUCLEOTIDE SEQUENCE</scope>
    <source>
        <strain evidence="2">NC1722</strain>
    </source>
</reference>
<name>A0AAD7RVC0_9TELE</name>
<evidence type="ECO:0000313" key="2">
    <source>
        <dbReference type="EMBL" id="KAJ8390968.1"/>
    </source>
</evidence>
<comment type="caution">
    <text evidence="2">The sequence shown here is derived from an EMBL/GenBank/DDBJ whole genome shotgun (WGS) entry which is preliminary data.</text>
</comment>
<sequence length="142" mass="16084">QHSSVLRENKKSQRVRGCQGATWLPQTAGERVAQKLSARRKGRGKGEEEKRHGRGTESPQSQAPKPYPLSSVRKVPLLQSDCCPVGAGVWKLVTGSWDSVSEKYEEEEQEKWLKVIEVRRALTPSIPKTQDRLTQVMRCVKY</sequence>
<feature type="compositionally biased region" description="Basic and acidic residues" evidence="1">
    <location>
        <begin position="1"/>
        <end position="11"/>
    </location>
</feature>
<feature type="non-terminal residue" evidence="2">
    <location>
        <position position="1"/>
    </location>
</feature>
<feature type="region of interest" description="Disordered" evidence="1">
    <location>
        <begin position="1"/>
        <end position="70"/>
    </location>
</feature>
<keyword evidence="3" id="KW-1185">Reference proteome</keyword>
<dbReference type="EMBL" id="JAINUG010000164">
    <property type="protein sequence ID" value="KAJ8390968.1"/>
    <property type="molecule type" value="Genomic_DNA"/>
</dbReference>
<proteinExistence type="predicted"/>
<evidence type="ECO:0000256" key="1">
    <source>
        <dbReference type="SAM" id="MobiDB-lite"/>
    </source>
</evidence>
<protein>
    <submittedName>
        <fullName evidence="2">Uncharacterized protein</fullName>
    </submittedName>
</protein>
<accession>A0AAD7RVC0</accession>
<gene>
    <name evidence="2" type="ORF">AAFF_G00098880</name>
</gene>
<organism evidence="2 3">
    <name type="scientific">Aldrovandia affinis</name>
    <dbReference type="NCBI Taxonomy" id="143900"/>
    <lineage>
        <taxon>Eukaryota</taxon>
        <taxon>Metazoa</taxon>
        <taxon>Chordata</taxon>
        <taxon>Craniata</taxon>
        <taxon>Vertebrata</taxon>
        <taxon>Euteleostomi</taxon>
        <taxon>Actinopterygii</taxon>
        <taxon>Neopterygii</taxon>
        <taxon>Teleostei</taxon>
        <taxon>Notacanthiformes</taxon>
        <taxon>Halosauridae</taxon>
        <taxon>Aldrovandia</taxon>
    </lineage>
</organism>
<dbReference type="AlphaFoldDB" id="A0AAD7RVC0"/>